<proteinExistence type="predicted"/>
<dbReference type="PANTHER" id="PTHR43434:SF1">
    <property type="entry name" value="PHOSPHOGLYCOLATE PHOSPHATASE"/>
    <property type="match status" value="1"/>
</dbReference>
<evidence type="ECO:0000313" key="1">
    <source>
        <dbReference type="EMBL" id="UQN14175.1"/>
    </source>
</evidence>
<dbReference type="InterPro" id="IPR036412">
    <property type="entry name" value="HAD-like_sf"/>
</dbReference>
<dbReference type="SFLD" id="SFLDS00003">
    <property type="entry name" value="Haloacid_Dehalogenase"/>
    <property type="match status" value="1"/>
</dbReference>
<dbReference type="GO" id="GO:0016787">
    <property type="term" value="F:hydrolase activity"/>
    <property type="evidence" value="ECO:0007669"/>
    <property type="project" value="UniProtKB-KW"/>
</dbReference>
<accession>A0ABY4MUS9</accession>
<dbReference type="Gene3D" id="3.40.50.1000">
    <property type="entry name" value="HAD superfamily/HAD-like"/>
    <property type="match status" value="2"/>
</dbReference>
<dbReference type="Pfam" id="PF00702">
    <property type="entry name" value="Hydrolase"/>
    <property type="match status" value="2"/>
</dbReference>
<reference evidence="1" key="1">
    <citation type="submission" date="2022-05" db="EMBL/GenBank/DDBJ databases">
        <title>Complete genome sequence of toluene-degrading Gulosibacter sediminis strain ACHW.36C.</title>
        <authorList>
            <person name="Wai A.C."/>
            <person name="Lai G.K."/>
            <person name="Griffin S.D."/>
            <person name="Leung F.C."/>
        </authorList>
    </citation>
    <scope>NUCLEOTIDE SEQUENCE [LARGE SCALE GENOMIC DNA]</scope>
    <source>
        <strain evidence="1">ACHW.36C</strain>
    </source>
</reference>
<keyword evidence="1" id="KW-0378">Hydrolase</keyword>
<dbReference type="NCBIfam" id="TIGR01549">
    <property type="entry name" value="HAD-SF-IA-v1"/>
    <property type="match status" value="1"/>
</dbReference>
<dbReference type="InterPro" id="IPR006439">
    <property type="entry name" value="HAD-SF_hydro_IA"/>
</dbReference>
<dbReference type="EMBL" id="CP097160">
    <property type="protein sequence ID" value="UQN14175.1"/>
    <property type="molecule type" value="Genomic_DNA"/>
</dbReference>
<dbReference type="SFLD" id="SFLDG01129">
    <property type="entry name" value="C1.5:_HAD__Beta-PGM__Phosphata"/>
    <property type="match status" value="1"/>
</dbReference>
<dbReference type="InterPro" id="IPR050155">
    <property type="entry name" value="HAD-like_hydrolase_sf"/>
</dbReference>
<dbReference type="SUPFAM" id="SSF56784">
    <property type="entry name" value="HAD-like"/>
    <property type="match status" value="2"/>
</dbReference>
<name>A0ABY4MUS9_9MICO</name>
<gene>
    <name evidence="1" type="ORF">M3M28_08940</name>
</gene>
<protein>
    <submittedName>
        <fullName evidence="1">HAD-IA family hydrolase</fullName>
    </submittedName>
</protein>
<dbReference type="PANTHER" id="PTHR43434">
    <property type="entry name" value="PHOSPHOGLYCOLATE PHOSPHATASE"/>
    <property type="match status" value="1"/>
</dbReference>
<dbReference type="InterPro" id="IPR023214">
    <property type="entry name" value="HAD_sf"/>
</dbReference>
<sequence length="540" mass="57541">MPTTASPLLYAPRALLLDFGGVIFETVKRPTGRDELAASIVARAARAGHSIEQAEVRTSLDSGLTALRHWKHASSRRLEPREMTHREVVGDFLAAELPEPIRALLVAEASALLEEQNTTISDHNVRPGIPELLAEAERRGIPLGIVSNAHSGRSHRRLLAKHGLDAYFKVQVYSDEVGMRKPHPRMIELASAALGVSPAHAWYVGDTQDRDVVAGRRAGVGAVVLTVSKHTDQPPFGVAEVADAVFPTPEGLLETLRAAADPAPASALPAATDALPAGRQAALLLDHGGVISTSQPDGALLDAFCDSLAALLDAEDEPVDRIRARALISAGIDRYREFKVTERERPDGCHEIGAARFWRDLVGGDLSPRARALLEAEAHDLMFRFGTAKSKRTPRPGIRELLEHAEREAMPVVVVSNTISGRAVRAECAAQGIDHLIAAYVCSDEVGVRKPDARILREALLVADADPARTWFLGDKPRNDAAGSLAVGIARRVLVRGGSTGDAEIDAAVAEGIATDAIDSAADLIDLLTPSRDAATAAVS</sequence>
<organism evidence="1">
    <name type="scientific">Gulosibacter sediminis</name>
    <dbReference type="NCBI Taxonomy" id="1729695"/>
    <lineage>
        <taxon>Bacteria</taxon>
        <taxon>Bacillati</taxon>
        <taxon>Actinomycetota</taxon>
        <taxon>Actinomycetes</taxon>
        <taxon>Micrococcales</taxon>
        <taxon>Microbacteriaceae</taxon>
        <taxon>Gulosibacter</taxon>
    </lineage>
</organism>